<evidence type="ECO:0000313" key="2">
    <source>
        <dbReference type="EMBL" id="KAF2634762.1"/>
    </source>
</evidence>
<feature type="region of interest" description="Disordered" evidence="1">
    <location>
        <begin position="265"/>
        <end position="380"/>
    </location>
</feature>
<keyword evidence="3" id="KW-1185">Reference proteome</keyword>
<accession>A0A6A6RHV2</accession>
<proteinExistence type="predicted"/>
<feature type="region of interest" description="Disordered" evidence="1">
    <location>
        <begin position="398"/>
        <end position="418"/>
    </location>
</feature>
<dbReference type="Proteomes" id="UP000799753">
    <property type="component" value="Unassembled WGS sequence"/>
</dbReference>
<dbReference type="OrthoDB" id="5350410at2759"/>
<reference evidence="2" key="1">
    <citation type="journal article" date="2020" name="Stud. Mycol.">
        <title>101 Dothideomycetes genomes: a test case for predicting lifestyles and emergence of pathogens.</title>
        <authorList>
            <person name="Haridas S."/>
            <person name="Albert R."/>
            <person name="Binder M."/>
            <person name="Bloem J."/>
            <person name="Labutti K."/>
            <person name="Salamov A."/>
            <person name="Andreopoulos B."/>
            <person name="Baker S."/>
            <person name="Barry K."/>
            <person name="Bills G."/>
            <person name="Bluhm B."/>
            <person name="Cannon C."/>
            <person name="Castanera R."/>
            <person name="Culley D."/>
            <person name="Daum C."/>
            <person name="Ezra D."/>
            <person name="Gonzalez J."/>
            <person name="Henrissat B."/>
            <person name="Kuo A."/>
            <person name="Liang C."/>
            <person name="Lipzen A."/>
            <person name="Lutzoni F."/>
            <person name="Magnuson J."/>
            <person name="Mondo S."/>
            <person name="Nolan M."/>
            <person name="Ohm R."/>
            <person name="Pangilinan J."/>
            <person name="Park H.-J."/>
            <person name="Ramirez L."/>
            <person name="Alfaro M."/>
            <person name="Sun H."/>
            <person name="Tritt A."/>
            <person name="Yoshinaga Y."/>
            <person name="Zwiers L.-H."/>
            <person name="Turgeon B."/>
            <person name="Goodwin S."/>
            <person name="Spatafora J."/>
            <person name="Crous P."/>
            <person name="Grigoriev I."/>
        </authorList>
    </citation>
    <scope>NUCLEOTIDE SEQUENCE</scope>
    <source>
        <strain evidence="2">CBS 473.64</strain>
    </source>
</reference>
<feature type="region of interest" description="Disordered" evidence="1">
    <location>
        <begin position="174"/>
        <end position="194"/>
    </location>
</feature>
<gene>
    <name evidence="2" type="ORF">P280DRAFT_210893</name>
</gene>
<feature type="compositionally biased region" description="Polar residues" evidence="1">
    <location>
        <begin position="344"/>
        <end position="362"/>
    </location>
</feature>
<evidence type="ECO:0000313" key="3">
    <source>
        <dbReference type="Proteomes" id="UP000799753"/>
    </source>
</evidence>
<feature type="compositionally biased region" description="Basic and acidic residues" evidence="1">
    <location>
        <begin position="47"/>
        <end position="59"/>
    </location>
</feature>
<evidence type="ECO:0000256" key="1">
    <source>
        <dbReference type="SAM" id="MobiDB-lite"/>
    </source>
</evidence>
<feature type="region of interest" description="Disordered" evidence="1">
    <location>
        <begin position="1"/>
        <end position="87"/>
    </location>
</feature>
<dbReference type="AlphaFoldDB" id="A0A6A6RHV2"/>
<protein>
    <submittedName>
        <fullName evidence="2">Uncharacterized protein</fullName>
    </submittedName>
</protein>
<feature type="compositionally biased region" description="Acidic residues" evidence="1">
    <location>
        <begin position="174"/>
        <end position="184"/>
    </location>
</feature>
<sequence length="440" mass="46987">MPHERDFAVRPSVGVAWPNRGEEDPQAPHLTVDTDMSSDYPNDYGNELERGQQLPHERSLSAIESVPEEKVDSTSNPASPAFGRPGFNSFTFRPSRSCLPHSMPRSDDEDPYLKGNLELFPSNREGIYQQIERTESLVPEDVPEKACFATELSATELSAVASHTSLTAIVEIREQEEEEEEESSSDPSSPLEFGRNVQARKNPLATLYGPLNDANTSARNEASGADRSSTAHHDTYDGTSAGGVASKGSHAGDLMGMDGLTTSASADDNSALHPLTLSTSAHNKNEDDATSDSGSEDSIQSADVITTTPPPHSPIVVDHAQGAEPTVPESENSATAFPIDGEKTTNVSEKQKYTSVTESSPITPATAKNNKGTANNPHRDDLISAMVGSDAKLGERMYSDLTTPAPPQEPTTKPERGGRFAGMLGAVRRLVVACFGTGSH</sequence>
<name>A0A6A6RHV2_9PLEO</name>
<dbReference type="EMBL" id="MU006814">
    <property type="protein sequence ID" value="KAF2634762.1"/>
    <property type="molecule type" value="Genomic_DNA"/>
</dbReference>
<feature type="compositionally biased region" description="Polar residues" evidence="1">
    <location>
        <begin position="291"/>
        <end position="307"/>
    </location>
</feature>
<feature type="compositionally biased region" description="Low complexity" evidence="1">
    <location>
        <begin position="363"/>
        <end position="376"/>
    </location>
</feature>
<organism evidence="2 3">
    <name type="scientific">Massarina eburnea CBS 473.64</name>
    <dbReference type="NCBI Taxonomy" id="1395130"/>
    <lineage>
        <taxon>Eukaryota</taxon>
        <taxon>Fungi</taxon>
        <taxon>Dikarya</taxon>
        <taxon>Ascomycota</taxon>
        <taxon>Pezizomycotina</taxon>
        <taxon>Dothideomycetes</taxon>
        <taxon>Pleosporomycetidae</taxon>
        <taxon>Pleosporales</taxon>
        <taxon>Massarineae</taxon>
        <taxon>Massarinaceae</taxon>
        <taxon>Massarina</taxon>
    </lineage>
</organism>
<feature type="region of interest" description="Disordered" evidence="1">
    <location>
        <begin position="206"/>
        <end position="250"/>
    </location>
</feature>